<sequence>MGRSNFAKAVLLVAAIFILAACTNDNGVQPESDLILIRETDHGLFYSQILNENVEEMIESLATEFESNYHRIVDLFEFHPSAKSTFHVYTNHDELIRIIGRNTEGT</sequence>
<feature type="chain" id="PRO_5039372550" evidence="1">
    <location>
        <begin position="21"/>
        <end position="106"/>
    </location>
</feature>
<proteinExistence type="predicted"/>
<dbReference type="Proteomes" id="UP000677918">
    <property type="component" value="Unassembled WGS sequence"/>
</dbReference>
<evidence type="ECO:0000256" key="1">
    <source>
        <dbReference type="SAM" id="SignalP"/>
    </source>
</evidence>
<protein>
    <submittedName>
        <fullName evidence="2">Uncharacterized protein</fullName>
    </submittedName>
</protein>
<organism evidence="2 3">
    <name type="scientific">Xylanibacillus composti</name>
    <dbReference type="NCBI Taxonomy" id="1572762"/>
    <lineage>
        <taxon>Bacteria</taxon>
        <taxon>Bacillati</taxon>
        <taxon>Bacillota</taxon>
        <taxon>Bacilli</taxon>
        <taxon>Bacillales</taxon>
        <taxon>Paenibacillaceae</taxon>
        <taxon>Xylanibacillus</taxon>
    </lineage>
</organism>
<keyword evidence="1" id="KW-0732">Signal</keyword>
<feature type="signal peptide" evidence="1">
    <location>
        <begin position="1"/>
        <end position="20"/>
    </location>
</feature>
<name>A0A8J4M336_9BACL</name>
<dbReference type="AlphaFoldDB" id="A0A8J4M336"/>
<dbReference type="EMBL" id="BOVK01000031">
    <property type="protein sequence ID" value="GIQ69695.1"/>
    <property type="molecule type" value="Genomic_DNA"/>
</dbReference>
<keyword evidence="3" id="KW-1185">Reference proteome</keyword>
<gene>
    <name evidence="2" type="ORF">XYCOK13_25190</name>
</gene>
<reference evidence="2" key="1">
    <citation type="submission" date="2021-04" db="EMBL/GenBank/DDBJ databases">
        <title>Draft genome sequence of Xylanibacillus composti strain K13.</title>
        <authorList>
            <person name="Uke A."/>
            <person name="Chhe C."/>
            <person name="Baramee S."/>
            <person name="Kosugi A."/>
        </authorList>
    </citation>
    <scope>NUCLEOTIDE SEQUENCE</scope>
    <source>
        <strain evidence="2">K13</strain>
    </source>
</reference>
<evidence type="ECO:0000313" key="2">
    <source>
        <dbReference type="EMBL" id="GIQ69695.1"/>
    </source>
</evidence>
<dbReference type="PROSITE" id="PS51257">
    <property type="entry name" value="PROKAR_LIPOPROTEIN"/>
    <property type="match status" value="1"/>
</dbReference>
<accession>A0A8J4M336</accession>
<comment type="caution">
    <text evidence="2">The sequence shown here is derived from an EMBL/GenBank/DDBJ whole genome shotgun (WGS) entry which is preliminary data.</text>
</comment>
<dbReference type="RefSeq" id="WP_213412479.1">
    <property type="nucleotide sequence ID" value="NZ_BOVK01000031.1"/>
</dbReference>
<evidence type="ECO:0000313" key="3">
    <source>
        <dbReference type="Proteomes" id="UP000677918"/>
    </source>
</evidence>